<proteinExistence type="predicted"/>
<gene>
    <name evidence="2" type="ORF">NDU88_005444</name>
</gene>
<reference evidence="2" key="1">
    <citation type="journal article" date="2022" name="bioRxiv">
        <title>Sequencing and chromosome-scale assembly of the giantPleurodeles waltlgenome.</title>
        <authorList>
            <person name="Brown T."/>
            <person name="Elewa A."/>
            <person name="Iarovenko S."/>
            <person name="Subramanian E."/>
            <person name="Araus A.J."/>
            <person name="Petzold A."/>
            <person name="Susuki M."/>
            <person name="Suzuki K.-i.T."/>
            <person name="Hayashi T."/>
            <person name="Toyoda A."/>
            <person name="Oliveira C."/>
            <person name="Osipova E."/>
            <person name="Leigh N.D."/>
            <person name="Simon A."/>
            <person name="Yun M.H."/>
        </authorList>
    </citation>
    <scope>NUCLEOTIDE SEQUENCE</scope>
    <source>
        <strain evidence="2">20211129_DDA</strain>
        <tissue evidence="2">Liver</tissue>
    </source>
</reference>
<evidence type="ECO:0000256" key="1">
    <source>
        <dbReference type="SAM" id="MobiDB-lite"/>
    </source>
</evidence>
<comment type="caution">
    <text evidence="2">The sequence shown here is derived from an EMBL/GenBank/DDBJ whole genome shotgun (WGS) entry which is preliminary data.</text>
</comment>
<dbReference type="AlphaFoldDB" id="A0AAV7MAI5"/>
<evidence type="ECO:0000313" key="2">
    <source>
        <dbReference type="EMBL" id="KAJ1100358.1"/>
    </source>
</evidence>
<accession>A0AAV7MAI5</accession>
<dbReference type="EMBL" id="JANPWB010000014">
    <property type="protein sequence ID" value="KAJ1100358.1"/>
    <property type="molecule type" value="Genomic_DNA"/>
</dbReference>
<sequence length="85" mass="9375">MYSSLHELCCLFQQCPRHASQRDPADEGPDSPQLEGGSFPVAVTLPCCLRYRRTGSRWHIPLPSCTAKTICDPSMCGTVSFIRCG</sequence>
<keyword evidence="3" id="KW-1185">Reference proteome</keyword>
<evidence type="ECO:0000313" key="3">
    <source>
        <dbReference type="Proteomes" id="UP001066276"/>
    </source>
</evidence>
<organism evidence="2 3">
    <name type="scientific">Pleurodeles waltl</name>
    <name type="common">Iberian ribbed newt</name>
    <dbReference type="NCBI Taxonomy" id="8319"/>
    <lineage>
        <taxon>Eukaryota</taxon>
        <taxon>Metazoa</taxon>
        <taxon>Chordata</taxon>
        <taxon>Craniata</taxon>
        <taxon>Vertebrata</taxon>
        <taxon>Euteleostomi</taxon>
        <taxon>Amphibia</taxon>
        <taxon>Batrachia</taxon>
        <taxon>Caudata</taxon>
        <taxon>Salamandroidea</taxon>
        <taxon>Salamandridae</taxon>
        <taxon>Pleurodelinae</taxon>
        <taxon>Pleurodeles</taxon>
    </lineage>
</organism>
<name>A0AAV7MAI5_PLEWA</name>
<feature type="region of interest" description="Disordered" evidence="1">
    <location>
        <begin position="17"/>
        <end position="39"/>
    </location>
</feature>
<dbReference type="Proteomes" id="UP001066276">
    <property type="component" value="Chromosome 10"/>
</dbReference>
<protein>
    <submittedName>
        <fullName evidence="2">Uncharacterized protein</fullName>
    </submittedName>
</protein>